<sequence>MYNSDFQLAAHGPRVARQTIFDVTRKTFRENEISDEDTSVVDPNKKVSENTNHHNRRTNQLIDHKVFKKRKINELEVSNETPDKSDDHIVAYPNKKVSDEDTSVVDPNKKVSDEHTSVVHPNETVINAGVDTKRVEMIKDKKNVNKPKTNGVNGTSKPIWSTNNSRKMGGSTKTFSSRSDTPSSILSSDSDIRFTRKFSRNVRGPCCVLATFLVALLVAGIMYYLGC</sequence>
<feature type="region of interest" description="Disordered" evidence="1">
    <location>
        <begin position="144"/>
        <end position="186"/>
    </location>
</feature>
<dbReference type="RefSeq" id="XP_026677497.1">
    <property type="nucleotide sequence ID" value="XM_026821696.1"/>
</dbReference>
<evidence type="ECO:0000256" key="2">
    <source>
        <dbReference type="SAM" id="Phobius"/>
    </source>
</evidence>
<dbReference type="PaxDb" id="121845-A0A3Q0IMP5"/>
<evidence type="ECO:0000313" key="3">
    <source>
        <dbReference type="Proteomes" id="UP000079169"/>
    </source>
</evidence>
<keyword evidence="2" id="KW-0812">Transmembrane</keyword>
<keyword evidence="3" id="KW-1185">Reference proteome</keyword>
<accession>A0A3Q0IMP5</accession>
<reference evidence="4" key="1">
    <citation type="submission" date="2025-08" db="UniProtKB">
        <authorList>
            <consortium name="RefSeq"/>
        </authorList>
    </citation>
    <scope>IDENTIFICATION</scope>
</reference>
<evidence type="ECO:0000313" key="4">
    <source>
        <dbReference type="RefSeq" id="XP_026677497.1"/>
    </source>
</evidence>
<dbReference type="KEGG" id="dci:113466373"/>
<feature type="compositionally biased region" description="Polar residues" evidence="1">
    <location>
        <begin position="146"/>
        <end position="175"/>
    </location>
</feature>
<dbReference type="GeneID" id="113466373"/>
<dbReference type="Proteomes" id="UP000079169">
    <property type="component" value="Unplaced"/>
</dbReference>
<organism evidence="3 4">
    <name type="scientific">Diaphorina citri</name>
    <name type="common">Asian citrus psyllid</name>
    <dbReference type="NCBI Taxonomy" id="121845"/>
    <lineage>
        <taxon>Eukaryota</taxon>
        <taxon>Metazoa</taxon>
        <taxon>Ecdysozoa</taxon>
        <taxon>Arthropoda</taxon>
        <taxon>Hexapoda</taxon>
        <taxon>Insecta</taxon>
        <taxon>Pterygota</taxon>
        <taxon>Neoptera</taxon>
        <taxon>Paraneoptera</taxon>
        <taxon>Hemiptera</taxon>
        <taxon>Sternorrhyncha</taxon>
        <taxon>Psylloidea</taxon>
        <taxon>Psyllidae</taxon>
        <taxon>Diaphorininae</taxon>
        <taxon>Diaphorina</taxon>
    </lineage>
</organism>
<feature type="compositionally biased region" description="Basic and acidic residues" evidence="1">
    <location>
        <begin position="107"/>
        <end position="116"/>
    </location>
</feature>
<dbReference type="STRING" id="121845.A0A3Q0IMP5"/>
<feature type="compositionally biased region" description="Basic and acidic residues" evidence="1">
    <location>
        <begin position="43"/>
        <end position="52"/>
    </location>
</feature>
<gene>
    <name evidence="4" type="primary">LOC113466373</name>
</gene>
<dbReference type="AlphaFoldDB" id="A0A3Q0IMP5"/>
<keyword evidence="2" id="KW-0472">Membrane</keyword>
<protein>
    <submittedName>
        <fullName evidence="4">Uncharacterized protein LOC113466373</fullName>
    </submittedName>
</protein>
<feature type="region of interest" description="Disordered" evidence="1">
    <location>
        <begin position="33"/>
        <end position="59"/>
    </location>
</feature>
<feature type="non-terminal residue" evidence="4">
    <location>
        <position position="227"/>
    </location>
</feature>
<keyword evidence="2" id="KW-1133">Transmembrane helix</keyword>
<name>A0A3Q0IMP5_DIACI</name>
<feature type="compositionally biased region" description="Low complexity" evidence="1">
    <location>
        <begin position="176"/>
        <end position="186"/>
    </location>
</feature>
<feature type="region of interest" description="Disordered" evidence="1">
    <location>
        <begin position="97"/>
        <end position="116"/>
    </location>
</feature>
<proteinExistence type="predicted"/>
<evidence type="ECO:0000256" key="1">
    <source>
        <dbReference type="SAM" id="MobiDB-lite"/>
    </source>
</evidence>
<feature type="transmembrane region" description="Helical" evidence="2">
    <location>
        <begin position="206"/>
        <end position="225"/>
    </location>
</feature>